<keyword evidence="3" id="KW-1185">Reference proteome</keyword>
<feature type="chain" id="PRO_5047490134" evidence="1">
    <location>
        <begin position="24"/>
        <end position="219"/>
    </location>
</feature>
<accession>A0ABT1TY63</accession>
<evidence type="ECO:0000256" key="1">
    <source>
        <dbReference type="SAM" id="SignalP"/>
    </source>
</evidence>
<dbReference type="Proteomes" id="UP001524570">
    <property type="component" value="Unassembled WGS sequence"/>
</dbReference>
<organism evidence="2 3">
    <name type="scientific">Methylomonas rosea</name>
    <dbReference type="NCBI Taxonomy" id="2952227"/>
    <lineage>
        <taxon>Bacteria</taxon>
        <taxon>Pseudomonadati</taxon>
        <taxon>Pseudomonadota</taxon>
        <taxon>Gammaproteobacteria</taxon>
        <taxon>Methylococcales</taxon>
        <taxon>Methylococcaceae</taxon>
        <taxon>Methylomonas</taxon>
    </lineage>
</organism>
<gene>
    <name evidence="2" type="ORF">NP589_18765</name>
</gene>
<protein>
    <submittedName>
        <fullName evidence="2">NF038129 family PEP-CTERM protein</fullName>
    </submittedName>
</protein>
<sequence>MRLMLNRYFFIALASATPLTAWSSSFNVNIDTTSLAGTKATLAFDFIDGDGVANNTAQISGFLTDGSFDRGLASSFGDVSGLLDTSVTLGDSRGFNEFLQPLTLGGILHFQLQISDLFDANALTPDAFRFYLLDELASSPLFSTTDPTDSAALFSMGLTGDGKGLSVFSSTNPSAVWNVEATSHGIPVPGTLPLILTGVGSLALGRNKRLLACNQQASL</sequence>
<evidence type="ECO:0000313" key="2">
    <source>
        <dbReference type="EMBL" id="MCQ8119475.1"/>
    </source>
</evidence>
<keyword evidence="1" id="KW-0732">Signal</keyword>
<comment type="caution">
    <text evidence="2">The sequence shown here is derived from an EMBL/GenBank/DDBJ whole genome shotgun (WGS) entry which is preliminary data.</text>
</comment>
<proteinExistence type="predicted"/>
<dbReference type="EMBL" id="JANIBL010000073">
    <property type="protein sequence ID" value="MCQ8119475.1"/>
    <property type="molecule type" value="Genomic_DNA"/>
</dbReference>
<dbReference type="NCBIfam" id="NF038129">
    <property type="entry name" value="PEP_NF038129"/>
    <property type="match status" value="1"/>
</dbReference>
<evidence type="ECO:0000313" key="3">
    <source>
        <dbReference type="Proteomes" id="UP001524570"/>
    </source>
</evidence>
<dbReference type="RefSeq" id="WP_256608327.1">
    <property type="nucleotide sequence ID" value="NZ_JANIBL010000073.1"/>
</dbReference>
<reference evidence="2 3" key="1">
    <citation type="submission" date="2022-07" db="EMBL/GenBank/DDBJ databases">
        <title>Methylomonas rivi sp. nov., Methylomonas rosea sp. nov., Methylomonas aureus sp. nov. and Methylomonas subterranea sp. nov., four novel methanotrophs isolated from a freshwater creek and the deep terrestrial subsurface.</title>
        <authorList>
            <person name="Abin C."/>
            <person name="Sankaranarayanan K."/>
            <person name="Garner C."/>
            <person name="Sindelar R."/>
            <person name="Kotary K."/>
            <person name="Garner R."/>
            <person name="Barclay S."/>
            <person name="Lawson P."/>
            <person name="Krumholz L."/>
        </authorList>
    </citation>
    <scope>NUCLEOTIDE SEQUENCE [LARGE SCALE GENOMIC DNA]</scope>
    <source>
        <strain evidence="2 3">WSC-7</strain>
    </source>
</reference>
<feature type="signal peptide" evidence="1">
    <location>
        <begin position="1"/>
        <end position="23"/>
    </location>
</feature>
<name>A0ABT1TY63_9GAMM</name>